<reference evidence="2 3" key="1">
    <citation type="journal article" date="2019" name="Sci. Rep.">
        <title>Orb-weaving spider Araneus ventricosus genome elucidates the spidroin gene catalogue.</title>
        <authorList>
            <person name="Kono N."/>
            <person name="Nakamura H."/>
            <person name="Ohtoshi R."/>
            <person name="Moran D.A.P."/>
            <person name="Shinohara A."/>
            <person name="Yoshida Y."/>
            <person name="Fujiwara M."/>
            <person name="Mori M."/>
            <person name="Tomita M."/>
            <person name="Arakawa K."/>
        </authorList>
    </citation>
    <scope>NUCLEOTIDE SEQUENCE [LARGE SCALE GENOMIC DNA]</scope>
</reference>
<dbReference type="EMBL" id="BGPR01004037">
    <property type="protein sequence ID" value="GBM95164.1"/>
    <property type="molecule type" value="Genomic_DNA"/>
</dbReference>
<name>A0A4Y2JYR7_ARAVE</name>
<dbReference type="Proteomes" id="UP000499080">
    <property type="component" value="Unassembled WGS sequence"/>
</dbReference>
<comment type="caution">
    <text evidence="2">The sequence shown here is derived from an EMBL/GenBank/DDBJ whole genome shotgun (WGS) entry which is preliminary data.</text>
</comment>
<keyword evidence="3" id="KW-1185">Reference proteome</keyword>
<evidence type="ECO:0000256" key="1">
    <source>
        <dbReference type="SAM" id="MobiDB-lite"/>
    </source>
</evidence>
<evidence type="ECO:0000313" key="2">
    <source>
        <dbReference type="EMBL" id="GBM95164.1"/>
    </source>
</evidence>
<sequence>MRVGRERPRFCKLSRKDFLKPMIHDHSTQNHCHVQTRHENGVSGGDILPRPDSLPAPFEGSPVNSGMRDSILNWSNILLKTGDLRSPTPKSLSSM</sequence>
<accession>A0A4Y2JYR7</accession>
<proteinExistence type="predicted"/>
<protein>
    <submittedName>
        <fullName evidence="2">Uncharacterized protein</fullName>
    </submittedName>
</protein>
<dbReference type="AlphaFoldDB" id="A0A4Y2JYR7"/>
<feature type="region of interest" description="Disordered" evidence="1">
    <location>
        <begin position="37"/>
        <end position="62"/>
    </location>
</feature>
<gene>
    <name evidence="2" type="ORF">AVEN_199149_1</name>
</gene>
<organism evidence="2 3">
    <name type="scientific">Araneus ventricosus</name>
    <name type="common">Orbweaver spider</name>
    <name type="synonym">Epeira ventricosa</name>
    <dbReference type="NCBI Taxonomy" id="182803"/>
    <lineage>
        <taxon>Eukaryota</taxon>
        <taxon>Metazoa</taxon>
        <taxon>Ecdysozoa</taxon>
        <taxon>Arthropoda</taxon>
        <taxon>Chelicerata</taxon>
        <taxon>Arachnida</taxon>
        <taxon>Araneae</taxon>
        <taxon>Araneomorphae</taxon>
        <taxon>Entelegynae</taxon>
        <taxon>Araneoidea</taxon>
        <taxon>Araneidae</taxon>
        <taxon>Araneus</taxon>
    </lineage>
</organism>
<evidence type="ECO:0000313" key="3">
    <source>
        <dbReference type="Proteomes" id="UP000499080"/>
    </source>
</evidence>